<sequence length="770" mass="83260">MTNRSTGAPTWLRQLGFAASMIGIGVGIGTVVQTGGSAPEPATARLPGEVRAVGDPDDPPAEGDGLPGDRPSLSGGALWYPWAPGPGELGAVPMAFSVDHLIDDRTAKKVIASWGRNEDSPTAPLMNTRAVGEDNGQIFKPYEALPSSFTMVATTRLRDGAILSASFVPVPSPAPNRLGIPMAKSTDMAKSWTTWTAPLIENKWKLGWYRVHRDLLELADGTLLLGGYGSGVIDGVNKQYSVIFESTDGGKSFRQRSAVNAGTSYATNELGFGRTADGRLVAMMRGVEPNPRPPSMPLTQAFSDDDGLTWTDVKPYQPPEGMPNNGIMPKFLLQPNGQLLMTYGRPDNNVVVSLDGTGRTWDTGETLYSRHPGEEPLRRWSGSSGNMDLVALNNGSSLAFGDTCHNIWYCREYGHDNKIWTRKVDALGPGVGKLDLATKVRDKIVKLTGNVAPADDRYPEQRLAAVVDGSSEYRSAARFDRRQELIIELDRTYTLNRIGLMLAKGELNSAKVQVSTDGDTWSAPILRTGDRTDWAMRYQDLDPVQAKFVKITRDGRAPLSAITELELYASHLLTFENDGITTIPRTIKDARYALVADKGMVPGYDHSNARMVLIDADQAARATATIPAQEPAAGLRFGFGFEGYGYGSGAIWEVLGRSGDGEEKVAYRLILSPDWTANVITVKAWNGSAWVEVGRTGSPVIPNKQWMSVTLDSTAAGTKIAINGTVLGTATQRLADVDTLTGLRVQTGLNPEDVGNMEHSYDDIMITPLR</sequence>
<reference evidence="3 4" key="1">
    <citation type="submission" date="2020-07" db="EMBL/GenBank/DDBJ databases">
        <title>Sequencing the genomes of 1000 actinobacteria strains.</title>
        <authorList>
            <person name="Klenk H.-P."/>
        </authorList>
    </citation>
    <scope>NUCLEOTIDE SEQUENCE [LARGE SCALE GENOMIC DNA]</scope>
    <source>
        <strain evidence="3 4">DSM 22083</strain>
    </source>
</reference>
<feature type="domain" description="F5/8 type C" evidence="2">
    <location>
        <begin position="426"/>
        <end position="570"/>
    </location>
</feature>
<name>A0A7Y9I331_9ACTN</name>
<gene>
    <name evidence="3" type="ORF">BKA15_000455</name>
</gene>
<proteinExistence type="predicted"/>
<dbReference type="Pfam" id="PF13088">
    <property type="entry name" value="BNR_2"/>
    <property type="match status" value="1"/>
</dbReference>
<dbReference type="SUPFAM" id="SSF50939">
    <property type="entry name" value="Sialidases"/>
    <property type="match status" value="1"/>
</dbReference>
<dbReference type="Proteomes" id="UP000569914">
    <property type="component" value="Unassembled WGS sequence"/>
</dbReference>
<dbReference type="Gene3D" id="2.120.10.10">
    <property type="match status" value="1"/>
</dbReference>
<dbReference type="CDD" id="cd15482">
    <property type="entry name" value="Sialidase_non-viral"/>
    <property type="match status" value="1"/>
</dbReference>
<evidence type="ECO:0000256" key="1">
    <source>
        <dbReference type="SAM" id="MobiDB-lite"/>
    </source>
</evidence>
<dbReference type="SUPFAM" id="SSF49785">
    <property type="entry name" value="Galactose-binding domain-like"/>
    <property type="match status" value="1"/>
</dbReference>
<dbReference type="PROSITE" id="PS50022">
    <property type="entry name" value="FA58C_3"/>
    <property type="match status" value="1"/>
</dbReference>
<evidence type="ECO:0000313" key="4">
    <source>
        <dbReference type="Proteomes" id="UP000569914"/>
    </source>
</evidence>
<dbReference type="InterPro" id="IPR008979">
    <property type="entry name" value="Galactose-bd-like_sf"/>
</dbReference>
<dbReference type="Gene3D" id="2.60.120.260">
    <property type="entry name" value="Galactose-binding domain-like"/>
    <property type="match status" value="1"/>
</dbReference>
<feature type="region of interest" description="Disordered" evidence="1">
    <location>
        <begin position="36"/>
        <end position="70"/>
    </location>
</feature>
<organism evidence="3 4">
    <name type="scientific">Microlunatus parietis</name>
    <dbReference type="NCBI Taxonomy" id="682979"/>
    <lineage>
        <taxon>Bacteria</taxon>
        <taxon>Bacillati</taxon>
        <taxon>Actinomycetota</taxon>
        <taxon>Actinomycetes</taxon>
        <taxon>Propionibacteriales</taxon>
        <taxon>Propionibacteriaceae</taxon>
        <taxon>Microlunatus</taxon>
    </lineage>
</organism>
<comment type="caution">
    <text evidence="3">The sequence shown here is derived from an EMBL/GenBank/DDBJ whole genome shotgun (WGS) entry which is preliminary data.</text>
</comment>
<protein>
    <recommendedName>
        <fullName evidence="2">F5/8 type C domain-containing protein</fullName>
    </recommendedName>
</protein>
<accession>A0A7Y9I331</accession>
<dbReference type="InterPro" id="IPR036278">
    <property type="entry name" value="Sialidase_sf"/>
</dbReference>
<keyword evidence="4" id="KW-1185">Reference proteome</keyword>
<dbReference type="InterPro" id="IPR000421">
    <property type="entry name" value="FA58C"/>
</dbReference>
<dbReference type="AlphaFoldDB" id="A0A7Y9I331"/>
<evidence type="ECO:0000313" key="3">
    <source>
        <dbReference type="EMBL" id="NYE69126.1"/>
    </source>
</evidence>
<dbReference type="InterPro" id="IPR011040">
    <property type="entry name" value="Sialidase"/>
</dbReference>
<dbReference type="RefSeq" id="WP_179747895.1">
    <property type="nucleotide sequence ID" value="NZ_JACCBU010000001.1"/>
</dbReference>
<dbReference type="Pfam" id="PF00754">
    <property type="entry name" value="F5_F8_type_C"/>
    <property type="match status" value="1"/>
</dbReference>
<evidence type="ECO:0000259" key="2">
    <source>
        <dbReference type="PROSITE" id="PS50022"/>
    </source>
</evidence>
<dbReference type="EMBL" id="JACCBU010000001">
    <property type="protein sequence ID" value="NYE69126.1"/>
    <property type="molecule type" value="Genomic_DNA"/>
</dbReference>